<dbReference type="Proteomes" id="UP001501020">
    <property type="component" value="Unassembled WGS sequence"/>
</dbReference>
<organism evidence="3 4">
    <name type="scientific">Actinomadura napierensis</name>
    <dbReference type="NCBI Taxonomy" id="267854"/>
    <lineage>
        <taxon>Bacteria</taxon>
        <taxon>Bacillati</taxon>
        <taxon>Actinomycetota</taxon>
        <taxon>Actinomycetes</taxon>
        <taxon>Streptosporangiales</taxon>
        <taxon>Thermomonosporaceae</taxon>
        <taxon>Actinomadura</taxon>
    </lineage>
</organism>
<evidence type="ECO:0000313" key="3">
    <source>
        <dbReference type="EMBL" id="GAA2143869.1"/>
    </source>
</evidence>
<sequence>MDSPRSPSTPGVSGASSEAGGPGAQEAGAQNIGELVSQATQQMSELVRGEMRLAVAEMKDKGRHAGKGAGLFGGAGLVALYGAGALVAACIAGLAVVMPTWAAALIVAAVLLVAAGLLAMLGRRETGQATPMVPEKAADDIKQDLATIKERAHR</sequence>
<feature type="region of interest" description="Disordered" evidence="1">
    <location>
        <begin position="1"/>
        <end position="27"/>
    </location>
</feature>
<gene>
    <name evidence="3" type="ORF">GCM10009727_43190</name>
</gene>
<dbReference type="InterPro" id="IPR009937">
    <property type="entry name" value="Phage_holin_3_6"/>
</dbReference>
<comment type="caution">
    <text evidence="3">The sequence shown here is derived from an EMBL/GenBank/DDBJ whole genome shotgun (WGS) entry which is preliminary data.</text>
</comment>
<evidence type="ECO:0000313" key="4">
    <source>
        <dbReference type="Proteomes" id="UP001501020"/>
    </source>
</evidence>
<proteinExistence type="predicted"/>
<dbReference type="SUPFAM" id="SSF103473">
    <property type="entry name" value="MFS general substrate transporter"/>
    <property type="match status" value="1"/>
</dbReference>
<reference evidence="3 4" key="1">
    <citation type="journal article" date="2019" name="Int. J. Syst. Evol. Microbiol.">
        <title>The Global Catalogue of Microorganisms (GCM) 10K type strain sequencing project: providing services to taxonomists for standard genome sequencing and annotation.</title>
        <authorList>
            <consortium name="The Broad Institute Genomics Platform"/>
            <consortium name="The Broad Institute Genome Sequencing Center for Infectious Disease"/>
            <person name="Wu L."/>
            <person name="Ma J."/>
        </authorList>
    </citation>
    <scope>NUCLEOTIDE SEQUENCE [LARGE SCALE GENOMIC DNA]</scope>
    <source>
        <strain evidence="3 4">JCM 13850</strain>
    </source>
</reference>
<keyword evidence="2" id="KW-0812">Transmembrane</keyword>
<name>A0ABN2ZKY7_9ACTN</name>
<keyword evidence="4" id="KW-1185">Reference proteome</keyword>
<dbReference type="EMBL" id="BAAAMR010000037">
    <property type="protein sequence ID" value="GAA2143869.1"/>
    <property type="molecule type" value="Genomic_DNA"/>
</dbReference>
<accession>A0ABN2ZKY7</accession>
<evidence type="ECO:0000256" key="1">
    <source>
        <dbReference type="SAM" id="MobiDB-lite"/>
    </source>
</evidence>
<feature type="transmembrane region" description="Helical" evidence="2">
    <location>
        <begin position="68"/>
        <end position="95"/>
    </location>
</feature>
<keyword evidence="2" id="KW-0472">Membrane</keyword>
<protein>
    <submittedName>
        <fullName evidence="3">Phage holin family protein</fullName>
    </submittedName>
</protein>
<feature type="transmembrane region" description="Helical" evidence="2">
    <location>
        <begin position="101"/>
        <end position="122"/>
    </location>
</feature>
<feature type="compositionally biased region" description="Low complexity" evidence="1">
    <location>
        <begin position="10"/>
        <end position="27"/>
    </location>
</feature>
<evidence type="ECO:0000256" key="2">
    <source>
        <dbReference type="SAM" id="Phobius"/>
    </source>
</evidence>
<dbReference type="InterPro" id="IPR036259">
    <property type="entry name" value="MFS_trans_sf"/>
</dbReference>
<keyword evidence="2" id="KW-1133">Transmembrane helix</keyword>
<dbReference type="Pfam" id="PF07332">
    <property type="entry name" value="Phage_holin_3_6"/>
    <property type="match status" value="1"/>
</dbReference>